<keyword evidence="3" id="KW-1185">Reference proteome</keyword>
<proteinExistence type="predicted"/>
<keyword evidence="1" id="KW-0472">Membrane</keyword>
<dbReference type="EMBL" id="CABFNO020001298">
    <property type="protein sequence ID" value="CAG9977671.1"/>
    <property type="molecule type" value="Genomic_DNA"/>
</dbReference>
<feature type="transmembrane region" description="Helical" evidence="1">
    <location>
        <begin position="20"/>
        <end position="42"/>
    </location>
</feature>
<reference evidence="2" key="1">
    <citation type="submission" date="2021-10" db="EMBL/GenBank/DDBJ databases">
        <authorList>
            <person name="Piombo E."/>
        </authorList>
    </citation>
    <scope>NUCLEOTIDE SEQUENCE</scope>
</reference>
<keyword evidence="1" id="KW-1133">Transmembrane helix</keyword>
<gene>
    <name evidence="2" type="ORF">CBYS24578_00008812</name>
</gene>
<name>A0A9N9XXZ2_9HYPO</name>
<dbReference type="AlphaFoldDB" id="A0A9N9XXZ2"/>
<protein>
    <submittedName>
        <fullName evidence="2">Uncharacterized protein</fullName>
    </submittedName>
</protein>
<dbReference type="Proteomes" id="UP000754883">
    <property type="component" value="Unassembled WGS sequence"/>
</dbReference>
<sequence length="137" mass="14925">MSVSKDDGTPSPVDVASSIGTWLAAGVAIVALLGVIAPFLAIQSSMSDRNRALNAVQDLPQKYISQGYHLWTGYRAFRWAKLSELLQAYTISVETSRDPIELGITQGGTLEVVNSRTALVVNKYWILQLGILGRYGR</sequence>
<evidence type="ECO:0000313" key="2">
    <source>
        <dbReference type="EMBL" id="CAG9977671.1"/>
    </source>
</evidence>
<keyword evidence="1" id="KW-0812">Transmembrane</keyword>
<dbReference type="OrthoDB" id="2963168at2759"/>
<organism evidence="2 3">
    <name type="scientific">Clonostachys byssicola</name>
    <dbReference type="NCBI Taxonomy" id="160290"/>
    <lineage>
        <taxon>Eukaryota</taxon>
        <taxon>Fungi</taxon>
        <taxon>Dikarya</taxon>
        <taxon>Ascomycota</taxon>
        <taxon>Pezizomycotina</taxon>
        <taxon>Sordariomycetes</taxon>
        <taxon>Hypocreomycetidae</taxon>
        <taxon>Hypocreales</taxon>
        <taxon>Bionectriaceae</taxon>
        <taxon>Clonostachys</taxon>
    </lineage>
</organism>
<evidence type="ECO:0000256" key="1">
    <source>
        <dbReference type="SAM" id="Phobius"/>
    </source>
</evidence>
<accession>A0A9N9XXZ2</accession>
<evidence type="ECO:0000313" key="3">
    <source>
        <dbReference type="Proteomes" id="UP000754883"/>
    </source>
</evidence>
<comment type="caution">
    <text evidence="2">The sequence shown here is derived from an EMBL/GenBank/DDBJ whole genome shotgun (WGS) entry which is preliminary data.</text>
</comment>